<dbReference type="InterPro" id="IPR008979">
    <property type="entry name" value="Galactose-bd-like_sf"/>
</dbReference>
<sequence>MLPARPVAARPKASTVQADTVEGPPCPTCGTPNPPDHRFCRRCATPLTPESAAHADRKRRRWSWHGDRSRWLRALVALLVVIAIVVLGVVLYPQLDNAVQDMRDRLATPAAIAPQTVTATAALPDHPAQAAADGLSNRYWGTPSPGATATFTFADPFRLLSVVIHTGPTAERDHFTDQARPTAVDLITTSSDGTTRTTPIALSDEPGPQRTDLGISDVVEVRLHIRSTTAQTPNTHIALGEVEFFRRP</sequence>
<reference evidence="4" key="1">
    <citation type="submission" date="2023-02" db="EMBL/GenBank/DDBJ databases">
        <title>Actinokineospora globicatena NBRC 15670.</title>
        <authorList>
            <person name="Ichikawa N."/>
            <person name="Sato H."/>
            <person name="Tonouchi N."/>
        </authorList>
    </citation>
    <scope>NUCLEOTIDE SEQUENCE</scope>
    <source>
        <strain evidence="4">NBRC 15670</strain>
    </source>
</reference>
<evidence type="ECO:0000313" key="5">
    <source>
        <dbReference type="Proteomes" id="UP001165042"/>
    </source>
</evidence>
<gene>
    <name evidence="4" type="ORF">Aglo03_07940</name>
</gene>
<dbReference type="AlphaFoldDB" id="A0A9W6QGF7"/>
<dbReference type="InterPro" id="IPR057561">
    <property type="entry name" value="NADase_transloc"/>
</dbReference>
<dbReference type="Pfam" id="PF24463">
    <property type="entry name" value="DUF7577"/>
    <property type="match status" value="1"/>
</dbReference>
<dbReference type="EMBL" id="BSSD01000001">
    <property type="protein sequence ID" value="GLW89978.1"/>
    <property type="molecule type" value="Genomic_DNA"/>
</dbReference>
<dbReference type="Proteomes" id="UP001165042">
    <property type="component" value="Unassembled WGS sequence"/>
</dbReference>
<feature type="domain" description="DUF7577" evidence="3">
    <location>
        <begin position="25"/>
        <end position="47"/>
    </location>
</feature>
<dbReference type="NCBIfam" id="NF047619">
    <property type="entry name" value="NADase_discoid"/>
    <property type="match status" value="1"/>
</dbReference>
<organism evidence="4 5">
    <name type="scientific">Actinokineospora globicatena</name>
    <dbReference type="NCBI Taxonomy" id="103729"/>
    <lineage>
        <taxon>Bacteria</taxon>
        <taxon>Bacillati</taxon>
        <taxon>Actinomycetota</taxon>
        <taxon>Actinomycetes</taxon>
        <taxon>Pseudonocardiales</taxon>
        <taxon>Pseudonocardiaceae</taxon>
        <taxon>Actinokineospora</taxon>
    </lineage>
</organism>
<proteinExistence type="predicted"/>
<keyword evidence="5" id="KW-1185">Reference proteome</keyword>
<protein>
    <recommendedName>
        <fullName evidence="3">DUF7577 domain-containing protein</fullName>
    </recommendedName>
</protein>
<keyword evidence="2" id="KW-1133">Transmembrane helix</keyword>
<evidence type="ECO:0000256" key="1">
    <source>
        <dbReference type="SAM" id="MobiDB-lite"/>
    </source>
</evidence>
<evidence type="ECO:0000256" key="2">
    <source>
        <dbReference type="SAM" id="Phobius"/>
    </source>
</evidence>
<feature type="region of interest" description="Disordered" evidence="1">
    <location>
        <begin position="189"/>
        <end position="212"/>
    </location>
</feature>
<feature type="compositionally biased region" description="Low complexity" evidence="1">
    <location>
        <begin position="189"/>
        <end position="198"/>
    </location>
</feature>
<dbReference type="SUPFAM" id="SSF49785">
    <property type="entry name" value="Galactose-binding domain-like"/>
    <property type="match status" value="1"/>
</dbReference>
<comment type="caution">
    <text evidence="4">The sequence shown here is derived from an EMBL/GenBank/DDBJ whole genome shotgun (WGS) entry which is preliminary data.</text>
</comment>
<evidence type="ECO:0000313" key="4">
    <source>
        <dbReference type="EMBL" id="GLW89978.1"/>
    </source>
</evidence>
<feature type="transmembrane region" description="Helical" evidence="2">
    <location>
        <begin position="71"/>
        <end position="92"/>
    </location>
</feature>
<keyword evidence="2" id="KW-0812">Transmembrane</keyword>
<dbReference type="Gene3D" id="2.60.120.260">
    <property type="entry name" value="Galactose-binding domain-like"/>
    <property type="match status" value="1"/>
</dbReference>
<accession>A0A9W6QGF7</accession>
<dbReference type="InterPro" id="IPR055999">
    <property type="entry name" value="DUF7577"/>
</dbReference>
<keyword evidence="2" id="KW-0472">Membrane</keyword>
<evidence type="ECO:0000259" key="3">
    <source>
        <dbReference type="Pfam" id="PF24463"/>
    </source>
</evidence>
<feature type="region of interest" description="Disordered" evidence="1">
    <location>
        <begin position="1"/>
        <end position="21"/>
    </location>
</feature>
<name>A0A9W6QGF7_9PSEU</name>